<dbReference type="EMBL" id="VRMN01000002">
    <property type="protein sequence ID" value="KAA8496517.1"/>
    <property type="molecule type" value="Genomic_DNA"/>
</dbReference>
<name>A0A5J4Z1G8_PORPP</name>
<dbReference type="OrthoDB" id="3379at2759"/>
<dbReference type="AlphaFoldDB" id="A0A5J4Z1G8"/>
<gene>
    <name evidence="1" type="ORF">FVE85_0246</name>
</gene>
<keyword evidence="2" id="KW-1185">Reference proteome</keyword>
<evidence type="ECO:0000313" key="2">
    <source>
        <dbReference type="Proteomes" id="UP000324585"/>
    </source>
</evidence>
<organism evidence="1 2">
    <name type="scientific">Porphyridium purpureum</name>
    <name type="common">Red alga</name>
    <name type="synonym">Porphyridium cruentum</name>
    <dbReference type="NCBI Taxonomy" id="35688"/>
    <lineage>
        <taxon>Eukaryota</taxon>
        <taxon>Rhodophyta</taxon>
        <taxon>Bangiophyceae</taxon>
        <taxon>Porphyridiales</taxon>
        <taxon>Porphyridiaceae</taxon>
        <taxon>Porphyridium</taxon>
    </lineage>
</organism>
<sequence>MAFVQLVPLAGLQRAAPAVCRAPRNIRTERARPLRVPCLSMKEEEIDSFDEVAARVAEIKEVMEGLTAFKERIIADTTKVAKKVKTPPKKLAEALANHPDIIKIDQSMKQLEEDLRILDG</sequence>
<comment type="caution">
    <text evidence="1">The sequence shown here is derived from an EMBL/GenBank/DDBJ whole genome shotgun (WGS) entry which is preliminary data.</text>
</comment>
<evidence type="ECO:0000313" key="1">
    <source>
        <dbReference type="EMBL" id="KAA8496517.1"/>
    </source>
</evidence>
<dbReference type="Proteomes" id="UP000324585">
    <property type="component" value="Unassembled WGS sequence"/>
</dbReference>
<proteinExistence type="predicted"/>
<protein>
    <submittedName>
        <fullName evidence="1">Uncharacterized protein</fullName>
    </submittedName>
</protein>
<reference evidence="2" key="1">
    <citation type="journal article" date="2019" name="Nat. Commun.">
        <title>Expansion of phycobilisome linker gene families in mesophilic red algae.</title>
        <authorList>
            <person name="Lee J."/>
            <person name="Kim D."/>
            <person name="Bhattacharya D."/>
            <person name="Yoon H.S."/>
        </authorList>
    </citation>
    <scope>NUCLEOTIDE SEQUENCE [LARGE SCALE GENOMIC DNA]</scope>
    <source>
        <strain evidence="2">CCMP 1328</strain>
    </source>
</reference>
<accession>A0A5J4Z1G8</accession>